<dbReference type="EMBL" id="JBDJNQ010000001">
    <property type="protein sequence ID" value="MEN5376357.1"/>
    <property type="molecule type" value="Genomic_DNA"/>
</dbReference>
<dbReference type="Proteomes" id="UP001409291">
    <property type="component" value="Unassembled WGS sequence"/>
</dbReference>
<name>A0ABV0BSK5_9SPHI</name>
<gene>
    <name evidence="1" type="ORF">ABE541_03700</name>
</gene>
<accession>A0ABV0BSK5</accession>
<protein>
    <submittedName>
        <fullName evidence="1">Uncharacterized protein</fullName>
    </submittedName>
</protein>
<comment type="caution">
    <text evidence="1">The sequence shown here is derived from an EMBL/GenBank/DDBJ whole genome shotgun (WGS) entry which is preliminary data.</text>
</comment>
<sequence length="126" mass="14907">MKENFNTAGVNNKVTNLLALSSTDLHLQKQMLYTDFALWVREHFNLEQEQLEQLDNMPQNFRNQLGTAIANCLDAGYPVQFLKEEKEEDIDWKELSIQGLEEWQEPFITRQFRSPLFIAIRYKKNP</sequence>
<proteinExistence type="predicted"/>
<evidence type="ECO:0000313" key="2">
    <source>
        <dbReference type="Proteomes" id="UP001409291"/>
    </source>
</evidence>
<keyword evidence="2" id="KW-1185">Reference proteome</keyword>
<organism evidence="1 2">
    <name type="scientific">Sphingobacterium kitahiroshimense</name>
    <dbReference type="NCBI Taxonomy" id="470446"/>
    <lineage>
        <taxon>Bacteria</taxon>
        <taxon>Pseudomonadati</taxon>
        <taxon>Bacteroidota</taxon>
        <taxon>Sphingobacteriia</taxon>
        <taxon>Sphingobacteriales</taxon>
        <taxon>Sphingobacteriaceae</taxon>
        <taxon>Sphingobacterium</taxon>
    </lineage>
</organism>
<reference evidence="1 2" key="1">
    <citation type="submission" date="2024-04" db="EMBL/GenBank/DDBJ databases">
        <title>WGS of bacteria from Torrens River.</title>
        <authorList>
            <person name="Wyrsch E.R."/>
            <person name="Drigo B."/>
        </authorList>
    </citation>
    <scope>NUCLEOTIDE SEQUENCE [LARGE SCALE GENOMIC DNA]</scope>
    <source>
        <strain evidence="1 2">TWI391</strain>
    </source>
</reference>
<dbReference type="RefSeq" id="WP_346580639.1">
    <property type="nucleotide sequence ID" value="NZ_JBDJLH010000001.1"/>
</dbReference>
<evidence type="ECO:0000313" key="1">
    <source>
        <dbReference type="EMBL" id="MEN5376357.1"/>
    </source>
</evidence>